<dbReference type="SUPFAM" id="SSF102215">
    <property type="entry name" value="Creatininase"/>
    <property type="match status" value="1"/>
</dbReference>
<dbReference type="GO" id="GO:0016811">
    <property type="term" value="F:hydrolase activity, acting on carbon-nitrogen (but not peptide) bonds, in linear amides"/>
    <property type="evidence" value="ECO:0007669"/>
    <property type="project" value="TreeGrafter"/>
</dbReference>
<keyword evidence="2" id="KW-0479">Metal-binding</keyword>
<dbReference type="EMBL" id="MWBQ01000104">
    <property type="protein sequence ID" value="OQA56886.1"/>
    <property type="molecule type" value="Genomic_DNA"/>
</dbReference>
<proteinExistence type="inferred from homology"/>
<comment type="similarity">
    <text evidence="5">Belongs to the creatininase superfamily.</text>
</comment>
<dbReference type="AlphaFoldDB" id="A0A1V5SQS3"/>
<evidence type="ECO:0000256" key="1">
    <source>
        <dbReference type="ARBA" id="ARBA00001947"/>
    </source>
</evidence>
<keyword evidence="3 6" id="KW-0378">Hydrolase</keyword>
<dbReference type="Proteomes" id="UP000485569">
    <property type="component" value="Unassembled WGS sequence"/>
</dbReference>
<evidence type="ECO:0000256" key="4">
    <source>
        <dbReference type="ARBA" id="ARBA00022833"/>
    </source>
</evidence>
<dbReference type="GO" id="GO:0009231">
    <property type="term" value="P:riboflavin biosynthetic process"/>
    <property type="evidence" value="ECO:0007669"/>
    <property type="project" value="TreeGrafter"/>
</dbReference>
<name>A0A1V5SQS3_9BACT</name>
<comment type="cofactor">
    <cofactor evidence="1">
        <name>Zn(2+)</name>
        <dbReference type="ChEBI" id="CHEBI:29105"/>
    </cofactor>
</comment>
<dbReference type="PANTHER" id="PTHR35005:SF1">
    <property type="entry name" value="2-AMINO-5-FORMYLAMINO-6-RIBOSYLAMINOPYRIMIDIN-4(3H)-ONE 5'-MONOPHOSPHATE DEFORMYLASE"/>
    <property type="match status" value="1"/>
</dbReference>
<dbReference type="Gene3D" id="3.40.50.10310">
    <property type="entry name" value="Creatininase"/>
    <property type="match status" value="1"/>
</dbReference>
<protein>
    <submittedName>
        <fullName evidence="6">Creatinine amidohydrolase</fullName>
    </submittedName>
</protein>
<dbReference type="PANTHER" id="PTHR35005">
    <property type="entry name" value="3-DEHYDRO-SCYLLO-INOSOSE HYDROLASE"/>
    <property type="match status" value="1"/>
</dbReference>
<keyword evidence="4" id="KW-0862">Zinc</keyword>
<comment type="caution">
    <text evidence="6">The sequence shown here is derived from an EMBL/GenBank/DDBJ whole genome shotgun (WGS) entry which is preliminary data.</text>
</comment>
<dbReference type="InterPro" id="IPR003785">
    <property type="entry name" value="Creatininase/forma_Hydrolase"/>
</dbReference>
<evidence type="ECO:0000313" key="6">
    <source>
        <dbReference type="EMBL" id="OQA56886.1"/>
    </source>
</evidence>
<dbReference type="Pfam" id="PF02633">
    <property type="entry name" value="Creatininase"/>
    <property type="match status" value="1"/>
</dbReference>
<evidence type="ECO:0000256" key="5">
    <source>
        <dbReference type="ARBA" id="ARBA00024029"/>
    </source>
</evidence>
<sequence>MNKNDREIRFELLRPGQLIQERERCPLIFVPIAPLEYHGPHLPVGMDPINATFSALETCRRLGKGVVYPTIHCGTERERPAWMLESLGFKATDWVVGMDFPTALWKSHYSKEHLFGLILANEIQFLVDHDYKVIVIVNGHGAVNHQETIDRIAKDISHTTDALVVWNLTIPDEVLKDGLAGHADIYETSMMLYYQKFFGSDSIVDFSAIPDKSVPIHYPDFSIVDGAGFSKEPDPEKIVRTDPRNANEALGKELHEKIVGDFLNLTKAALKKKGFL</sequence>
<evidence type="ECO:0000256" key="2">
    <source>
        <dbReference type="ARBA" id="ARBA00022723"/>
    </source>
</evidence>
<accession>A0A1V5SQS3</accession>
<dbReference type="InterPro" id="IPR024087">
    <property type="entry name" value="Creatininase-like_sf"/>
</dbReference>
<dbReference type="GO" id="GO:0046872">
    <property type="term" value="F:metal ion binding"/>
    <property type="evidence" value="ECO:0007669"/>
    <property type="project" value="UniProtKB-KW"/>
</dbReference>
<gene>
    <name evidence="6" type="ORF">BWY41_01409</name>
</gene>
<organism evidence="6">
    <name type="scientific">Candidatus Atribacter allofermentans</name>
    <dbReference type="NCBI Taxonomy" id="1852833"/>
    <lineage>
        <taxon>Bacteria</taxon>
        <taxon>Pseudomonadati</taxon>
        <taxon>Atribacterota</taxon>
        <taxon>Atribacteria</taxon>
        <taxon>Atribacterales</taxon>
        <taxon>Atribacteraceae</taxon>
        <taxon>Atribacter</taxon>
    </lineage>
</organism>
<reference evidence="6" key="1">
    <citation type="submission" date="2017-02" db="EMBL/GenBank/DDBJ databases">
        <title>Delving into the versatile metabolic prowess of the omnipresent phylum Bacteroidetes.</title>
        <authorList>
            <person name="Nobu M.K."/>
            <person name="Mei R."/>
            <person name="Narihiro T."/>
            <person name="Kuroda K."/>
            <person name="Liu W.-T."/>
        </authorList>
    </citation>
    <scope>NUCLEOTIDE SEQUENCE</scope>
    <source>
        <strain evidence="6">ADurb.Bin276</strain>
    </source>
</reference>
<evidence type="ECO:0000256" key="3">
    <source>
        <dbReference type="ARBA" id="ARBA00022801"/>
    </source>
</evidence>